<name>A0A8E0RT61_9TREM</name>
<proteinExistence type="predicted"/>
<evidence type="ECO:0000313" key="3">
    <source>
        <dbReference type="Proteomes" id="UP000728185"/>
    </source>
</evidence>
<keyword evidence="3" id="KW-1185">Reference proteome</keyword>
<reference evidence="2" key="1">
    <citation type="submission" date="2019-05" db="EMBL/GenBank/DDBJ databases">
        <title>Annotation for the trematode Fasciolopsis buski.</title>
        <authorList>
            <person name="Choi Y.-J."/>
        </authorList>
    </citation>
    <scope>NUCLEOTIDE SEQUENCE</scope>
    <source>
        <strain evidence="2">HT</strain>
        <tissue evidence="2">Whole worm</tissue>
    </source>
</reference>
<comment type="caution">
    <text evidence="2">The sequence shown here is derived from an EMBL/GenBank/DDBJ whole genome shotgun (WGS) entry which is preliminary data.</text>
</comment>
<accession>A0A8E0RT61</accession>
<dbReference type="Proteomes" id="UP000728185">
    <property type="component" value="Unassembled WGS sequence"/>
</dbReference>
<evidence type="ECO:0000256" key="1">
    <source>
        <dbReference type="SAM" id="MobiDB-lite"/>
    </source>
</evidence>
<feature type="compositionally biased region" description="Polar residues" evidence="1">
    <location>
        <begin position="303"/>
        <end position="312"/>
    </location>
</feature>
<gene>
    <name evidence="2" type="ORF">FBUS_01363</name>
</gene>
<sequence length="366" mass="40136">MHILFQVGLYSKPTQCPCTNQAPAPMTRSFIPCTSSYSLGPTNNHMRQESDPSQNSSHPPSTVCPMCACTADCCQPFRSTNNTYTAVPNELYRPQSQPTCYFFSHGTPSMPDLEATEIRRPMTHYSTLPWPTTSPSPIDKYTRLVPQESNVSSIPDPNRTTNFWSGNSSQPTFRSSCYMPTPMLASYPSVPRHGQFAFPSSRTAEALFVSGAESTTNQTQLPNVPAHVTVSSTMLHPDPPPFHQNIYQSGLPVHSPRALSIEKPFDDTLYRSSLPPPISVATATQLHPHYLHKQNFQLHTTTTTVHSNQTRPDSLLSTSSLTTADSSQTDSIPNSSSSRDSALGGNLQQTDMGGLSQAKLTELNVK</sequence>
<feature type="region of interest" description="Disordered" evidence="1">
    <location>
        <begin position="303"/>
        <end position="366"/>
    </location>
</feature>
<organism evidence="2 3">
    <name type="scientific">Fasciolopsis buskii</name>
    <dbReference type="NCBI Taxonomy" id="27845"/>
    <lineage>
        <taxon>Eukaryota</taxon>
        <taxon>Metazoa</taxon>
        <taxon>Spiralia</taxon>
        <taxon>Lophotrochozoa</taxon>
        <taxon>Platyhelminthes</taxon>
        <taxon>Trematoda</taxon>
        <taxon>Digenea</taxon>
        <taxon>Plagiorchiida</taxon>
        <taxon>Echinostomata</taxon>
        <taxon>Echinostomatoidea</taxon>
        <taxon>Fasciolidae</taxon>
        <taxon>Fasciolopsis</taxon>
    </lineage>
</organism>
<dbReference type="EMBL" id="LUCM01006694">
    <property type="protein sequence ID" value="KAA0190920.1"/>
    <property type="molecule type" value="Genomic_DNA"/>
</dbReference>
<feature type="compositionally biased region" description="Low complexity" evidence="1">
    <location>
        <begin position="313"/>
        <end position="341"/>
    </location>
</feature>
<dbReference type="OrthoDB" id="10518839at2759"/>
<evidence type="ECO:0000313" key="2">
    <source>
        <dbReference type="EMBL" id="KAA0190920.1"/>
    </source>
</evidence>
<protein>
    <submittedName>
        <fullName evidence="2">Uncharacterized protein</fullName>
    </submittedName>
</protein>
<dbReference type="AlphaFoldDB" id="A0A8E0RT61"/>